<organism evidence="1">
    <name type="scientific">Tanacetum cinerariifolium</name>
    <name type="common">Dalmatian daisy</name>
    <name type="synonym">Chrysanthemum cinerariifolium</name>
    <dbReference type="NCBI Taxonomy" id="118510"/>
    <lineage>
        <taxon>Eukaryota</taxon>
        <taxon>Viridiplantae</taxon>
        <taxon>Streptophyta</taxon>
        <taxon>Embryophyta</taxon>
        <taxon>Tracheophyta</taxon>
        <taxon>Spermatophyta</taxon>
        <taxon>Magnoliopsida</taxon>
        <taxon>eudicotyledons</taxon>
        <taxon>Gunneridae</taxon>
        <taxon>Pentapetalae</taxon>
        <taxon>asterids</taxon>
        <taxon>campanulids</taxon>
        <taxon>Asterales</taxon>
        <taxon>Asteraceae</taxon>
        <taxon>Asteroideae</taxon>
        <taxon>Anthemideae</taxon>
        <taxon>Anthemidinae</taxon>
        <taxon>Tanacetum</taxon>
    </lineage>
</organism>
<reference evidence="1" key="1">
    <citation type="journal article" date="2019" name="Sci. Rep.">
        <title>Draft genome of Tanacetum cinerariifolium, the natural source of mosquito coil.</title>
        <authorList>
            <person name="Yamashiro T."/>
            <person name="Shiraishi A."/>
            <person name="Satake H."/>
            <person name="Nakayama K."/>
        </authorList>
    </citation>
    <scope>NUCLEOTIDE SEQUENCE</scope>
</reference>
<proteinExistence type="predicted"/>
<dbReference type="EMBL" id="BKCJ011272881">
    <property type="protein sequence ID" value="GFD13488.1"/>
    <property type="molecule type" value="Genomic_DNA"/>
</dbReference>
<comment type="caution">
    <text evidence="1">The sequence shown here is derived from an EMBL/GenBank/DDBJ whole genome shotgun (WGS) entry which is preliminary data.</text>
</comment>
<dbReference type="AlphaFoldDB" id="A0A699TWP9"/>
<protein>
    <submittedName>
        <fullName evidence="1">Uncharacterized protein</fullName>
    </submittedName>
</protein>
<evidence type="ECO:0000313" key="1">
    <source>
        <dbReference type="EMBL" id="GFD13488.1"/>
    </source>
</evidence>
<name>A0A699TWP9_TANCI</name>
<sequence length="70" mass="7126">MGVSIAPGSTALMRSPLGLPSMADERVSDSTAALAAAYGATSASVSTAWMLDTFTTLPPGFMCRNACLVK</sequence>
<gene>
    <name evidence="1" type="ORF">Tci_885457</name>
</gene>
<accession>A0A699TWP9</accession>